<dbReference type="EMBL" id="CP089982">
    <property type="protein sequence ID" value="WXA92303.1"/>
    <property type="molecule type" value="Genomic_DNA"/>
</dbReference>
<dbReference type="InterPro" id="IPR052355">
    <property type="entry name" value="CENP-V-like"/>
</dbReference>
<dbReference type="PANTHER" id="PTHR28620:SF1">
    <property type="entry name" value="CENP-V_GFA DOMAIN-CONTAINING PROTEIN"/>
    <property type="match status" value="1"/>
</dbReference>
<organism evidence="5 6">
    <name type="scientific">Pendulispora brunnea</name>
    <dbReference type="NCBI Taxonomy" id="2905690"/>
    <lineage>
        <taxon>Bacteria</taxon>
        <taxon>Pseudomonadati</taxon>
        <taxon>Myxococcota</taxon>
        <taxon>Myxococcia</taxon>
        <taxon>Myxococcales</taxon>
        <taxon>Sorangiineae</taxon>
        <taxon>Pendulisporaceae</taxon>
        <taxon>Pendulispora</taxon>
    </lineage>
</organism>
<dbReference type="Gene3D" id="2.170.150.70">
    <property type="match status" value="1"/>
</dbReference>
<dbReference type="PANTHER" id="PTHR28620">
    <property type="entry name" value="CENTROMERE PROTEIN V"/>
    <property type="match status" value="1"/>
</dbReference>
<evidence type="ECO:0000256" key="3">
    <source>
        <dbReference type="ARBA" id="ARBA00022833"/>
    </source>
</evidence>
<dbReference type="InterPro" id="IPR006913">
    <property type="entry name" value="CENP-V/GFA"/>
</dbReference>
<evidence type="ECO:0000256" key="1">
    <source>
        <dbReference type="ARBA" id="ARBA00005495"/>
    </source>
</evidence>
<keyword evidence="3" id="KW-0862">Zinc</keyword>
<reference evidence="5 6" key="1">
    <citation type="submission" date="2021-12" db="EMBL/GenBank/DDBJ databases">
        <title>Discovery of the Pendulisporaceae a myxobacterial family with distinct sporulation behavior and unique specialized metabolism.</title>
        <authorList>
            <person name="Garcia R."/>
            <person name="Popoff A."/>
            <person name="Bader C.D."/>
            <person name="Loehr J."/>
            <person name="Walesch S."/>
            <person name="Walt C."/>
            <person name="Boldt J."/>
            <person name="Bunk B."/>
            <person name="Haeckl F.J.F.P.J."/>
            <person name="Gunesch A.P."/>
            <person name="Birkelbach J."/>
            <person name="Nuebel U."/>
            <person name="Pietschmann T."/>
            <person name="Bach T."/>
            <person name="Mueller R."/>
        </authorList>
    </citation>
    <scope>NUCLEOTIDE SEQUENCE [LARGE SCALE GENOMIC DNA]</scope>
    <source>
        <strain evidence="5 6">MSr12523</strain>
    </source>
</reference>
<keyword evidence="6" id="KW-1185">Reference proteome</keyword>
<dbReference type="PROSITE" id="PS51891">
    <property type="entry name" value="CENP_V_GFA"/>
    <property type="match status" value="1"/>
</dbReference>
<accession>A0ABZ2K4L8</accession>
<dbReference type="Pfam" id="PF04828">
    <property type="entry name" value="GFA"/>
    <property type="match status" value="1"/>
</dbReference>
<evidence type="ECO:0000259" key="4">
    <source>
        <dbReference type="PROSITE" id="PS51891"/>
    </source>
</evidence>
<name>A0ABZ2K4L8_9BACT</name>
<comment type="similarity">
    <text evidence="1">Belongs to the Gfa family.</text>
</comment>
<sequence>MGETKTYSGSCHCGKIRFEVTADIAKASACNCSICTRTGWLMASVPLEAFRQLSGKESQVDYQFGSKTMHHLFCSTCGIRAFGSYATDGQEKVVVNLRCLDGLDVDALELQKFDGKSY</sequence>
<feature type="domain" description="CENP-V/GFA" evidence="4">
    <location>
        <begin position="7"/>
        <end position="118"/>
    </location>
</feature>
<evidence type="ECO:0000313" key="5">
    <source>
        <dbReference type="EMBL" id="WXA92303.1"/>
    </source>
</evidence>
<keyword evidence="2" id="KW-0479">Metal-binding</keyword>
<evidence type="ECO:0000313" key="6">
    <source>
        <dbReference type="Proteomes" id="UP001379533"/>
    </source>
</evidence>
<dbReference type="SUPFAM" id="SSF51316">
    <property type="entry name" value="Mss4-like"/>
    <property type="match status" value="1"/>
</dbReference>
<dbReference type="Proteomes" id="UP001379533">
    <property type="component" value="Chromosome"/>
</dbReference>
<dbReference type="RefSeq" id="WP_394842920.1">
    <property type="nucleotide sequence ID" value="NZ_CP089982.1"/>
</dbReference>
<evidence type="ECO:0000256" key="2">
    <source>
        <dbReference type="ARBA" id="ARBA00022723"/>
    </source>
</evidence>
<proteinExistence type="inferred from homology"/>
<dbReference type="InterPro" id="IPR011057">
    <property type="entry name" value="Mss4-like_sf"/>
</dbReference>
<protein>
    <submittedName>
        <fullName evidence="5">GFA family protein</fullName>
    </submittedName>
</protein>
<gene>
    <name evidence="5" type="ORF">LZC95_38340</name>
</gene>